<dbReference type="GO" id="GO:0045892">
    <property type="term" value="P:negative regulation of DNA-templated transcription"/>
    <property type="evidence" value="ECO:0007669"/>
    <property type="project" value="UniProtKB-ARBA"/>
</dbReference>
<dbReference type="FunFam" id="3.30.160.60:FF:000566">
    <property type="entry name" value="zinc finger protein 133 isoform X2"/>
    <property type="match status" value="1"/>
</dbReference>
<organism evidence="14 15">
    <name type="scientific">Leptobrachium leishanense</name>
    <name type="common">Leishan spiny toad</name>
    <dbReference type="NCBI Taxonomy" id="445787"/>
    <lineage>
        <taxon>Eukaryota</taxon>
        <taxon>Metazoa</taxon>
        <taxon>Chordata</taxon>
        <taxon>Craniata</taxon>
        <taxon>Vertebrata</taxon>
        <taxon>Euteleostomi</taxon>
        <taxon>Amphibia</taxon>
        <taxon>Batrachia</taxon>
        <taxon>Anura</taxon>
        <taxon>Pelobatoidea</taxon>
        <taxon>Megophryidae</taxon>
        <taxon>Leptobrachium</taxon>
    </lineage>
</organism>
<dbReference type="InterPro" id="IPR013087">
    <property type="entry name" value="Znf_C2H2_type"/>
</dbReference>
<evidence type="ECO:0000256" key="7">
    <source>
        <dbReference type="ARBA" id="ARBA00023015"/>
    </source>
</evidence>
<dbReference type="GO" id="GO:0008270">
    <property type="term" value="F:zinc ion binding"/>
    <property type="evidence" value="ECO:0007669"/>
    <property type="project" value="UniProtKB-KW"/>
</dbReference>
<keyword evidence="6" id="KW-0862">Zinc</keyword>
<evidence type="ECO:0000256" key="10">
    <source>
        <dbReference type="ARBA" id="ARBA00023242"/>
    </source>
</evidence>
<proteinExistence type="inferred from homology"/>
<evidence type="ECO:0000256" key="6">
    <source>
        <dbReference type="ARBA" id="ARBA00022833"/>
    </source>
</evidence>
<evidence type="ECO:0000256" key="1">
    <source>
        <dbReference type="ARBA" id="ARBA00004123"/>
    </source>
</evidence>
<feature type="domain" description="C2H2-type" evidence="13">
    <location>
        <begin position="190"/>
        <end position="217"/>
    </location>
</feature>
<evidence type="ECO:0000256" key="3">
    <source>
        <dbReference type="ARBA" id="ARBA00022723"/>
    </source>
</evidence>
<keyword evidence="15" id="KW-1185">Reference proteome</keyword>
<feature type="domain" description="C2H2-type" evidence="13">
    <location>
        <begin position="278"/>
        <end position="305"/>
    </location>
</feature>
<evidence type="ECO:0000256" key="12">
    <source>
        <dbReference type="SAM" id="MobiDB-lite"/>
    </source>
</evidence>
<keyword evidence="7" id="KW-0805">Transcription regulation</keyword>
<dbReference type="Proteomes" id="UP000694569">
    <property type="component" value="Unplaced"/>
</dbReference>
<keyword evidence="10" id="KW-0539">Nucleus</keyword>
<evidence type="ECO:0000256" key="2">
    <source>
        <dbReference type="ARBA" id="ARBA00006991"/>
    </source>
</evidence>
<keyword evidence="5 11" id="KW-0863">Zinc-finger</keyword>
<dbReference type="GO" id="GO:0001228">
    <property type="term" value="F:DNA-binding transcription activator activity, RNA polymerase II-specific"/>
    <property type="evidence" value="ECO:0007669"/>
    <property type="project" value="TreeGrafter"/>
</dbReference>
<dbReference type="SMART" id="SM00355">
    <property type="entry name" value="ZnF_C2H2"/>
    <property type="match status" value="7"/>
</dbReference>
<evidence type="ECO:0000256" key="8">
    <source>
        <dbReference type="ARBA" id="ARBA00023125"/>
    </source>
</evidence>
<dbReference type="PANTHER" id="PTHR24393:SF158">
    <property type="entry name" value="C2H2-TYPE DOMAIN-CONTAINING PROTEIN"/>
    <property type="match status" value="1"/>
</dbReference>
<keyword evidence="3" id="KW-0479">Metal-binding</keyword>
<dbReference type="Gene3D" id="3.30.160.60">
    <property type="entry name" value="Classic Zinc Finger"/>
    <property type="match status" value="6"/>
</dbReference>
<dbReference type="PROSITE" id="PS00028">
    <property type="entry name" value="ZINC_FINGER_C2H2_1"/>
    <property type="match status" value="6"/>
</dbReference>
<evidence type="ECO:0000256" key="5">
    <source>
        <dbReference type="ARBA" id="ARBA00022771"/>
    </source>
</evidence>
<feature type="domain" description="C2H2-type" evidence="13">
    <location>
        <begin position="246"/>
        <end position="273"/>
    </location>
</feature>
<dbReference type="AlphaFoldDB" id="A0A8C5WCV2"/>
<feature type="domain" description="C2H2-type" evidence="13">
    <location>
        <begin position="305"/>
        <end position="325"/>
    </location>
</feature>
<comment type="subcellular location">
    <subcellularLocation>
        <location evidence="1">Nucleus</location>
    </subcellularLocation>
</comment>
<dbReference type="Ensembl" id="ENSLLET00000030017.1">
    <property type="protein sequence ID" value="ENSLLEP00000028896.1"/>
    <property type="gene ID" value="ENSLLEG00000018347.1"/>
</dbReference>
<name>A0A8C5WCV2_9ANUR</name>
<comment type="similarity">
    <text evidence="2">Belongs to the krueppel C2H2-type zinc-finger protein family.</text>
</comment>
<dbReference type="SUPFAM" id="SSF57667">
    <property type="entry name" value="beta-beta-alpha zinc fingers"/>
    <property type="match status" value="3"/>
</dbReference>
<dbReference type="PANTHER" id="PTHR24393">
    <property type="entry name" value="ZINC FINGER PROTEIN"/>
    <property type="match status" value="1"/>
</dbReference>
<reference evidence="14" key="2">
    <citation type="submission" date="2025-09" db="UniProtKB">
        <authorList>
            <consortium name="Ensembl"/>
        </authorList>
    </citation>
    <scope>IDENTIFICATION</scope>
</reference>
<dbReference type="FunFam" id="3.30.160.60:FF:000446">
    <property type="entry name" value="Zinc finger protein"/>
    <property type="match status" value="1"/>
</dbReference>
<feature type="region of interest" description="Disordered" evidence="12">
    <location>
        <begin position="1"/>
        <end position="25"/>
    </location>
</feature>
<keyword evidence="9" id="KW-0804">Transcription</keyword>
<dbReference type="FunFam" id="3.30.160.60:FF:000358">
    <property type="entry name" value="zinc finger protein 24"/>
    <property type="match status" value="1"/>
</dbReference>
<evidence type="ECO:0000313" key="14">
    <source>
        <dbReference type="Ensembl" id="ENSLLEP00000028896.1"/>
    </source>
</evidence>
<feature type="domain" description="C2H2-type" evidence="13">
    <location>
        <begin position="326"/>
        <end position="348"/>
    </location>
</feature>
<keyword evidence="4" id="KW-0677">Repeat</keyword>
<evidence type="ECO:0000256" key="9">
    <source>
        <dbReference type="ARBA" id="ARBA00023163"/>
    </source>
</evidence>
<evidence type="ECO:0000256" key="11">
    <source>
        <dbReference type="PROSITE-ProRule" id="PRU00042"/>
    </source>
</evidence>
<sequence>MEGHVLRQAVHGQISPDGHKRPLRPPECLVEDILLKQSDDHNINAEGVSVENAVVLDDGDSREGLAESSDGSQEDPELGCSTLMEDDDDVDEDAVPDSYDSRANSEDEDNEIICKKLTDADTEGMQTLETSCDDPGEAPLISGGVAGHITSSQKSHREDKSFICSECGMFFDRYSNLVRHQRVHTGERPFVCTECNKSYTQSAHLTRHQKSHTAVKTYPCRDCGYRFAHKAQLEIHRKAHRGRTQYACAVCGKCFIKYPNLLAHQQVHLQPKPEPKFFHCSLCEEKFIHKSDLAKHERGHTGEKFLCFKCGIRFSCSSSLHRHQKFLCFKCGIRFSCSSSLHRHQKIHCVGTMAE</sequence>
<feature type="domain" description="C2H2-type" evidence="13">
    <location>
        <begin position="162"/>
        <end position="189"/>
    </location>
</feature>
<evidence type="ECO:0000259" key="13">
    <source>
        <dbReference type="PROSITE" id="PS50157"/>
    </source>
</evidence>
<dbReference type="OrthoDB" id="9523568at2759"/>
<dbReference type="GO" id="GO:0000978">
    <property type="term" value="F:RNA polymerase II cis-regulatory region sequence-specific DNA binding"/>
    <property type="evidence" value="ECO:0007669"/>
    <property type="project" value="TreeGrafter"/>
</dbReference>
<evidence type="ECO:0000313" key="15">
    <source>
        <dbReference type="Proteomes" id="UP000694569"/>
    </source>
</evidence>
<feature type="domain" description="C2H2-type" evidence="13">
    <location>
        <begin position="218"/>
        <end position="245"/>
    </location>
</feature>
<feature type="compositionally biased region" description="Acidic residues" evidence="12">
    <location>
        <begin position="84"/>
        <end position="95"/>
    </location>
</feature>
<feature type="region of interest" description="Disordered" evidence="12">
    <location>
        <begin position="61"/>
        <end position="110"/>
    </location>
</feature>
<evidence type="ECO:0000256" key="4">
    <source>
        <dbReference type="ARBA" id="ARBA00022737"/>
    </source>
</evidence>
<dbReference type="InterPro" id="IPR036236">
    <property type="entry name" value="Znf_C2H2_sf"/>
</dbReference>
<dbReference type="PROSITE" id="PS50157">
    <property type="entry name" value="ZINC_FINGER_C2H2_2"/>
    <property type="match status" value="7"/>
</dbReference>
<keyword evidence="8" id="KW-0238">DNA-binding</keyword>
<dbReference type="GO" id="GO:0005634">
    <property type="term" value="C:nucleus"/>
    <property type="evidence" value="ECO:0007669"/>
    <property type="project" value="UniProtKB-SubCell"/>
</dbReference>
<reference evidence="14" key="1">
    <citation type="submission" date="2025-08" db="UniProtKB">
        <authorList>
            <consortium name="Ensembl"/>
        </authorList>
    </citation>
    <scope>IDENTIFICATION</scope>
</reference>
<protein>
    <recommendedName>
        <fullName evidence="13">C2H2-type domain-containing protein</fullName>
    </recommendedName>
</protein>
<dbReference type="Pfam" id="PF00096">
    <property type="entry name" value="zf-C2H2"/>
    <property type="match status" value="5"/>
</dbReference>
<accession>A0A8C5WCV2</accession>
<dbReference type="GeneTree" id="ENSGT01150000286918"/>